<organism evidence="1 2">
    <name type="scientific">Vigna unguiculata</name>
    <name type="common">Cowpea</name>
    <dbReference type="NCBI Taxonomy" id="3917"/>
    <lineage>
        <taxon>Eukaryota</taxon>
        <taxon>Viridiplantae</taxon>
        <taxon>Streptophyta</taxon>
        <taxon>Embryophyta</taxon>
        <taxon>Tracheophyta</taxon>
        <taxon>Spermatophyta</taxon>
        <taxon>Magnoliopsida</taxon>
        <taxon>eudicotyledons</taxon>
        <taxon>Gunneridae</taxon>
        <taxon>Pentapetalae</taxon>
        <taxon>rosids</taxon>
        <taxon>fabids</taxon>
        <taxon>Fabales</taxon>
        <taxon>Fabaceae</taxon>
        <taxon>Papilionoideae</taxon>
        <taxon>50 kb inversion clade</taxon>
        <taxon>NPAAA clade</taxon>
        <taxon>indigoferoid/millettioid clade</taxon>
        <taxon>Phaseoleae</taxon>
        <taxon>Vigna</taxon>
    </lineage>
</organism>
<protein>
    <submittedName>
        <fullName evidence="1">Uncharacterized protein</fullName>
    </submittedName>
</protein>
<sequence length="315" mass="35601">MVRVEFILHEYGFQVHDEIPKLEFDEAIGAVDRGNDWKTQQRTHFLVCGEERFSLINPSSTPFSREEKLVGRIWARVKRGLGGQSEMNPMALPKKTEADVCVMVEGTTLATRCMRCADYHLKKRDCVMPSLSRWSKDSTHHSRIQPTIHGFCMLHLRFVFVDEIGGTRGLQKNRDCVESQSWKVRVRTAGIIGVVSGIAISVEAEGCQDRLAILCDDRGAMNMVTLVRLNGKVHLCVMHKMCEPEIIKMLEYFSHDGDVIEGGRNENNMVDIMSEMETEDSVPQAELVKEGLSSCEIIAPTTFITSTMFQNNKLC</sequence>
<gene>
    <name evidence="1" type="ORF">DEO72_LG5g1368</name>
</gene>
<dbReference type="AlphaFoldDB" id="A0A4D6LX83"/>
<accession>A0A4D6LX83</accession>
<reference evidence="1 2" key="1">
    <citation type="submission" date="2019-04" db="EMBL/GenBank/DDBJ databases">
        <title>An improved genome assembly and genetic linkage map for asparagus bean, Vigna unguiculata ssp. sesquipedialis.</title>
        <authorList>
            <person name="Xia Q."/>
            <person name="Zhang R."/>
            <person name="Dong Y."/>
        </authorList>
    </citation>
    <scope>NUCLEOTIDE SEQUENCE [LARGE SCALE GENOMIC DNA]</scope>
    <source>
        <tissue evidence="1">Leaf</tissue>
    </source>
</reference>
<dbReference type="Proteomes" id="UP000501690">
    <property type="component" value="Linkage Group LG5"/>
</dbReference>
<dbReference type="EMBL" id="CP039349">
    <property type="protein sequence ID" value="QCD93295.1"/>
    <property type="molecule type" value="Genomic_DNA"/>
</dbReference>
<name>A0A4D6LX83_VIGUN</name>
<proteinExistence type="predicted"/>
<evidence type="ECO:0000313" key="1">
    <source>
        <dbReference type="EMBL" id="QCD93295.1"/>
    </source>
</evidence>
<evidence type="ECO:0000313" key="2">
    <source>
        <dbReference type="Proteomes" id="UP000501690"/>
    </source>
</evidence>
<keyword evidence="2" id="KW-1185">Reference proteome</keyword>